<dbReference type="Proteomes" id="UP000256884">
    <property type="component" value="Unassembled WGS sequence"/>
</dbReference>
<accession>A0A3E0HJA4</accession>
<organism evidence="1 2">
    <name type="scientific">Tenacibaculum gallaicum</name>
    <dbReference type="NCBI Taxonomy" id="561505"/>
    <lineage>
        <taxon>Bacteria</taxon>
        <taxon>Pseudomonadati</taxon>
        <taxon>Bacteroidota</taxon>
        <taxon>Flavobacteriia</taxon>
        <taxon>Flavobacteriales</taxon>
        <taxon>Flavobacteriaceae</taxon>
        <taxon>Tenacibaculum</taxon>
    </lineage>
</organism>
<reference evidence="1 2" key="1">
    <citation type="submission" date="2018-08" db="EMBL/GenBank/DDBJ databases">
        <title>Genomic Encyclopedia of Type Strains, Phase IV (KMG-IV): sequencing the most valuable type-strain genomes for metagenomic binning, comparative biology and taxonomic classification.</title>
        <authorList>
            <person name="Goeker M."/>
        </authorList>
    </citation>
    <scope>NUCLEOTIDE SEQUENCE [LARGE SCALE GENOMIC DNA]</scope>
    <source>
        <strain evidence="1 2">DSM 18841</strain>
    </source>
</reference>
<evidence type="ECO:0000313" key="2">
    <source>
        <dbReference type="Proteomes" id="UP000256884"/>
    </source>
</evidence>
<keyword evidence="2" id="KW-1185">Reference proteome</keyword>
<dbReference type="RefSeq" id="WP_115901703.1">
    <property type="nucleotide sequence ID" value="NZ_QUNS01000007.1"/>
</dbReference>
<dbReference type="EMBL" id="QUNS01000007">
    <property type="protein sequence ID" value="REH46468.1"/>
    <property type="molecule type" value="Genomic_DNA"/>
</dbReference>
<dbReference type="OrthoDB" id="1191002at2"/>
<name>A0A3E0HJA4_9FLAO</name>
<proteinExistence type="predicted"/>
<dbReference type="AlphaFoldDB" id="A0A3E0HJA4"/>
<sequence length="156" mass="17750">MSFRYVAFLVCTLLCFSCDFFLYSKKDSAQVVDTVVDFTKVDESPSFSKCKNLLKEDRVSCFRDEIHKRVTTSLKEHNFVTKNSLDEEVLIDILINKEGKFVLGKVTTSDVVINQLPELDSIIKLAIEKLPIISPATKRGIPVVTKYQLPIKIKTE</sequence>
<gene>
    <name evidence="1" type="ORF">C7448_10728</name>
</gene>
<evidence type="ECO:0000313" key="1">
    <source>
        <dbReference type="EMBL" id="REH46468.1"/>
    </source>
</evidence>
<evidence type="ECO:0008006" key="3">
    <source>
        <dbReference type="Google" id="ProtNLM"/>
    </source>
</evidence>
<protein>
    <recommendedName>
        <fullName evidence="3">TonB-like protein</fullName>
    </recommendedName>
</protein>
<comment type="caution">
    <text evidence="1">The sequence shown here is derived from an EMBL/GenBank/DDBJ whole genome shotgun (WGS) entry which is preliminary data.</text>
</comment>